<evidence type="ECO:0000313" key="5">
    <source>
        <dbReference type="EMBL" id="RTE06742.1"/>
    </source>
</evidence>
<keyword evidence="2" id="KW-0677">Repeat</keyword>
<proteinExistence type="predicted"/>
<dbReference type="InterPro" id="IPR032675">
    <property type="entry name" value="LRR_dom_sf"/>
</dbReference>
<accession>A0A430J8T7</accession>
<protein>
    <recommendedName>
        <fullName evidence="4">Copper amine oxidase-like N-terminal domain-containing protein</fullName>
    </recommendedName>
</protein>
<dbReference type="InterPro" id="IPR012854">
    <property type="entry name" value="Cu_amine_oxidase-like_N"/>
</dbReference>
<organism evidence="5 6">
    <name type="scientific">Paenibacillus whitsoniae</name>
    <dbReference type="NCBI Taxonomy" id="2496558"/>
    <lineage>
        <taxon>Bacteria</taxon>
        <taxon>Bacillati</taxon>
        <taxon>Bacillota</taxon>
        <taxon>Bacilli</taxon>
        <taxon>Bacillales</taxon>
        <taxon>Paenibacillaceae</taxon>
        <taxon>Paenibacillus</taxon>
    </lineage>
</organism>
<keyword evidence="6" id="KW-1185">Reference proteome</keyword>
<dbReference type="EMBL" id="RXHU01000072">
    <property type="protein sequence ID" value="RTE06742.1"/>
    <property type="molecule type" value="Genomic_DNA"/>
</dbReference>
<dbReference type="InterPro" id="IPR050836">
    <property type="entry name" value="SDS22/Internalin_LRR"/>
</dbReference>
<evidence type="ECO:0000256" key="1">
    <source>
        <dbReference type="ARBA" id="ARBA00022614"/>
    </source>
</evidence>
<dbReference type="PANTHER" id="PTHR46652:SF3">
    <property type="entry name" value="LEUCINE-RICH REPEAT-CONTAINING PROTEIN 9"/>
    <property type="match status" value="1"/>
</dbReference>
<evidence type="ECO:0000256" key="3">
    <source>
        <dbReference type="SAM" id="SignalP"/>
    </source>
</evidence>
<dbReference type="PANTHER" id="PTHR46652">
    <property type="entry name" value="LEUCINE-RICH REPEAT AND IQ DOMAIN-CONTAINING PROTEIN 1-RELATED"/>
    <property type="match status" value="1"/>
</dbReference>
<evidence type="ECO:0000259" key="4">
    <source>
        <dbReference type="Pfam" id="PF07833"/>
    </source>
</evidence>
<dbReference type="RefSeq" id="WP_126143457.1">
    <property type="nucleotide sequence ID" value="NZ_RXHU01000072.1"/>
</dbReference>
<dbReference type="SUPFAM" id="SSF52058">
    <property type="entry name" value="L domain-like"/>
    <property type="match status" value="1"/>
</dbReference>
<dbReference type="AlphaFoldDB" id="A0A430J8T7"/>
<feature type="chain" id="PRO_5038442897" description="Copper amine oxidase-like N-terminal domain-containing protein" evidence="3">
    <location>
        <begin position="22"/>
        <end position="698"/>
    </location>
</feature>
<dbReference type="Gene3D" id="3.30.457.10">
    <property type="entry name" value="Copper amine oxidase-like, N-terminal domain"/>
    <property type="match status" value="1"/>
</dbReference>
<evidence type="ECO:0000313" key="6">
    <source>
        <dbReference type="Proteomes" id="UP000276128"/>
    </source>
</evidence>
<keyword evidence="3" id="KW-0732">Signal</keyword>
<feature type="signal peptide" evidence="3">
    <location>
        <begin position="1"/>
        <end position="21"/>
    </location>
</feature>
<dbReference type="SUPFAM" id="SSF55383">
    <property type="entry name" value="Copper amine oxidase, domain N"/>
    <property type="match status" value="1"/>
</dbReference>
<keyword evidence="1" id="KW-0433">Leucine-rich repeat</keyword>
<dbReference type="Proteomes" id="UP000276128">
    <property type="component" value="Unassembled WGS sequence"/>
</dbReference>
<dbReference type="Gene3D" id="3.80.10.10">
    <property type="entry name" value="Ribonuclease Inhibitor"/>
    <property type="match status" value="1"/>
</dbReference>
<reference evidence="5 6" key="1">
    <citation type="submission" date="2018-12" db="EMBL/GenBank/DDBJ databases">
        <title>Bacillus ochoae sp. nov., Paenibacillus whitsoniae sp. nov., Paenibacillus spiritus sp. nov. Isolated from the Mars Exploration Rover during spacecraft assembly.</title>
        <authorList>
            <person name="Seuylemezian A."/>
            <person name="Vaishampayan P."/>
        </authorList>
    </citation>
    <scope>NUCLEOTIDE SEQUENCE [LARGE SCALE GENOMIC DNA]</scope>
    <source>
        <strain evidence="5 6">MER 54</strain>
    </source>
</reference>
<evidence type="ECO:0000256" key="2">
    <source>
        <dbReference type="ARBA" id="ARBA00022737"/>
    </source>
</evidence>
<sequence length="698" mass="77812">MKLKFLSVVLFSFFAVSGVLPTPSSAAAPQGKIEDPVLDKAIRAELKLDDSAVLDEKYLKELTSLYVHGEAKMKSLKGLELAYNLKTLLIAGQEISDLSPISKLYKLSFLAVEKNPITNVCPLAGLSELEKLSIKNTQVEDIGCLSDLEKLTILDASDSSIGSIAPLAQLKELKWLSIAGNPVQDLSPISGIHALTNLYVDRDSLGDASKQLLEQFERSGVAINAAAASSITVKMNEDRILFDHAPVIENGTTLVQFRPLFEKLGFTIKWDGATSTIQASKQGVNLSLQVDSAQASLNNKPKPLDAAPKNIDGSVFVPVRFVGEASGYEVTWLAAAKTIYLMPEREVVSSNGRLKLKVGGQWLPQTPPANSKYELFFTSGNNGLATVTSPKWSVKEGLKLTDLTDLIKQEAESKQMYKVVDVKPIKVNGLDASQITYTFSTDGKTSFTAIHTIVEGKYSYFHIFLFVGDVVLTEVSKAYDNILQSLQEIKLPYELSEEKFGAMKPSERYMDAAHYYRNMGFFEKDKTLNDIQFDTKFGDAYRSNYASADWNPFDASEYYDEYADLYVLQKDEDRVWSDNSETDVSKGKDAYKQLLEVWSRISRGSFKPTDIRETWEKEDGPITVSFTLGGQKKELHADYVYGYFDLGIVKELNAMIKPAGYEFAVVSNYDDETFVMVLSAEEKKKLQEERYLDFITYE</sequence>
<dbReference type="OrthoDB" id="2680104at2"/>
<dbReference type="InterPro" id="IPR036582">
    <property type="entry name" value="Mao_N_sf"/>
</dbReference>
<feature type="domain" description="Copper amine oxidase-like N-terminal" evidence="4">
    <location>
        <begin position="235"/>
        <end position="341"/>
    </location>
</feature>
<dbReference type="Pfam" id="PF07833">
    <property type="entry name" value="Cu_amine_oxidN1"/>
    <property type="match status" value="1"/>
</dbReference>
<gene>
    <name evidence="5" type="ORF">EJQ19_22335</name>
</gene>
<name>A0A430J8T7_9BACL</name>
<comment type="caution">
    <text evidence="5">The sequence shown here is derived from an EMBL/GenBank/DDBJ whole genome shotgun (WGS) entry which is preliminary data.</text>
</comment>